<dbReference type="RefSeq" id="WP_386710894.1">
    <property type="nucleotide sequence ID" value="NZ_JBHRYF010000008.1"/>
</dbReference>
<dbReference type="Proteomes" id="UP001595724">
    <property type="component" value="Unassembled WGS sequence"/>
</dbReference>
<accession>A0ABV7UUZ7</accession>
<feature type="domain" description="Diphthamide synthase" evidence="1">
    <location>
        <begin position="12"/>
        <end position="211"/>
    </location>
</feature>
<dbReference type="InterPro" id="IPR002761">
    <property type="entry name" value="Diphthami_syn_dom"/>
</dbReference>
<dbReference type="InterPro" id="IPR014729">
    <property type="entry name" value="Rossmann-like_a/b/a_fold"/>
</dbReference>
<evidence type="ECO:0000259" key="1">
    <source>
        <dbReference type="Pfam" id="PF01902"/>
    </source>
</evidence>
<proteinExistence type="predicted"/>
<dbReference type="Pfam" id="PF01902">
    <property type="entry name" value="Diphthami_syn_2"/>
    <property type="match status" value="1"/>
</dbReference>
<dbReference type="EMBL" id="JBHRYF010000008">
    <property type="protein sequence ID" value="MFC3660812.1"/>
    <property type="molecule type" value="Genomic_DNA"/>
</dbReference>
<keyword evidence="3" id="KW-1185">Reference proteome</keyword>
<organism evidence="2 3">
    <name type="scientific">Luteimonas notoginsengisoli</name>
    <dbReference type="NCBI Taxonomy" id="1578200"/>
    <lineage>
        <taxon>Bacteria</taxon>
        <taxon>Pseudomonadati</taxon>
        <taxon>Pseudomonadota</taxon>
        <taxon>Gammaproteobacteria</taxon>
        <taxon>Lysobacterales</taxon>
        <taxon>Lysobacteraceae</taxon>
        <taxon>Luteimonas</taxon>
    </lineage>
</organism>
<evidence type="ECO:0000313" key="3">
    <source>
        <dbReference type="Proteomes" id="UP001595724"/>
    </source>
</evidence>
<reference evidence="3" key="1">
    <citation type="journal article" date="2019" name="Int. J. Syst. Evol. Microbiol.">
        <title>The Global Catalogue of Microorganisms (GCM) 10K type strain sequencing project: providing services to taxonomists for standard genome sequencing and annotation.</title>
        <authorList>
            <consortium name="The Broad Institute Genomics Platform"/>
            <consortium name="The Broad Institute Genome Sequencing Center for Infectious Disease"/>
            <person name="Wu L."/>
            <person name="Ma J."/>
        </authorList>
    </citation>
    <scope>NUCLEOTIDE SEQUENCE [LARGE SCALE GENOMIC DNA]</scope>
    <source>
        <strain evidence="3">KCTC 42211</strain>
    </source>
</reference>
<keyword evidence="2" id="KW-0547">Nucleotide-binding</keyword>
<gene>
    <name evidence="2" type="ORF">ACFOM9_12100</name>
</gene>
<comment type="caution">
    <text evidence="2">The sequence shown here is derived from an EMBL/GenBank/DDBJ whole genome shotgun (WGS) entry which is preliminary data.</text>
</comment>
<sequence>MTRSGLRKPVLLCWSGGKDAAWALHALRRRDDVEVVSLLSSITIEDDRSSMQGVRRDVLLAQASACGLPLLEARMPANCGNDVYEAAMARALAGAGERWPGLRTAAFGDLLLEDLRAWRQAQCARAGWDILTPLFGADTAQLARDMLDGGLRARLCCVDTGQMDATFAGRDFDAALLGDLPAGVDPCGENGEFHTCVYDGPMFVAPLALERGETVLSGERFACTDFLLDSRGA</sequence>
<keyword evidence="2" id="KW-0067">ATP-binding</keyword>
<evidence type="ECO:0000313" key="2">
    <source>
        <dbReference type="EMBL" id="MFC3660812.1"/>
    </source>
</evidence>
<dbReference type="Gene3D" id="3.40.50.620">
    <property type="entry name" value="HUPs"/>
    <property type="match status" value="1"/>
</dbReference>
<protein>
    <submittedName>
        <fullName evidence="2">ATP-binding protein</fullName>
    </submittedName>
</protein>
<dbReference type="Gene3D" id="3.90.1490.10">
    <property type="entry name" value="putative n-type atp pyrophosphatase, domain 2"/>
    <property type="match status" value="1"/>
</dbReference>
<name>A0ABV7UUZ7_9GAMM</name>
<dbReference type="GO" id="GO:0005524">
    <property type="term" value="F:ATP binding"/>
    <property type="evidence" value="ECO:0007669"/>
    <property type="project" value="UniProtKB-KW"/>
</dbReference>
<dbReference type="SUPFAM" id="SSF52402">
    <property type="entry name" value="Adenine nucleotide alpha hydrolases-like"/>
    <property type="match status" value="1"/>
</dbReference>